<protein>
    <recommendedName>
        <fullName evidence="1">D-inositol 3-phosphate glycosyltransferase</fullName>
    </recommendedName>
</protein>
<accession>A0A1D3DVF3</accession>
<evidence type="ECO:0000259" key="5">
    <source>
        <dbReference type="Pfam" id="PF13579"/>
    </source>
</evidence>
<evidence type="ECO:0000256" key="2">
    <source>
        <dbReference type="ARBA" id="ARBA00022676"/>
    </source>
</evidence>
<feature type="region of interest" description="Disordered" evidence="4">
    <location>
        <begin position="270"/>
        <end position="298"/>
    </location>
</feature>
<dbReference type="Gene3D" id="3.40.50.2000">
    <property type="entry name" value="Glycogen Phosphorylase B"/>
    <property type="match status" value="2"/>
</dbReference>
<evidence type="ECO:0000313" key="6">
    <source>
        <dbReference type="EMBL" id="OEJ96304.1"/>
    </source>
</evidence>
<organism evidence="6 7">
    <name type="scientific">Streptomyces thermolilacinus SPC6</name>
    <dbReference type="NCBI Taxonomy" id="1306406"/>
    <lineage>
        <taxon>Bacteria</taxon>
        <taxon>Bacillati</taxon>
        <taxon>Actinomycetota</taxon>
        <taxon>Actinomycetes</taxon>
        <taxon>Kitasatosporales</taxon>
        <taxon>Streptomycetaceae</taxon>
        <taxon>Streptomyces</taxon>
    </lineage>
</organism>
<gene>
    <name evidence="6" type="ORF">J116_019410</name>
</gene>
<dbReference type="Proteomes" id="UP000095329">
    <property type="component" value="Unassembled WGS sequence"/>
</dbReference>
<evidence type="ECO:0000256" key="1">
    <source>
        <dbReference type="ARBA" id="ARBA00021292"/>
    </source>
</evidence>
<dbReference type="PANTHER" id="PTHR12526">
    <property type="entry name" value="GLYCOSYLTRANSFERASE"/>
    <property type="match status" value="1"/>
</dbReference>
<feature type="compositionally biased region" description="Low complexity" evidence="4">
    <location>
        <begin position="270"/>
        <end position="296"/>
    </location>
</feature>
<dbReference type="AlphaFoldDB" id="A0A1D3DVF3"/>
<evidence type="ECO:0000313" key="7">
    <source>
        <dbReference type="Proteomes" id="UP000095329"/>
    </source>
</evidence>
<dbReference type="SUPFAM" id="SSF53756">
    <property type="entry name" value="UDP-Glycosyltransferase/glycogen phosphorylase"/>
    <property type="match status" value="1"/>
</dbReference>
<name>A0A1D3DVF3_9ACTN</name>
<keyword evidence="2" id="KW-0328">Glycosyltransferase</keyword>
<feature type="domain" description="Glycosyltransferase subfamily 4-like N-terminal" evidence="5">
    <location>
        <begin position="28"/>
        <end position="232"/>
    </location>
</feature>
<keyword evidence="7" id="KW-1185">Reference proteome</keyword>
<dbReference type="PANTHER" id="PTHR12526:SF510">
    <property type="entry name" value="D-INOSITOL 3-PHOSPHATE GLYCOSYLTRANSFERASE"/>
    <property type="match status" value="1"/>
</dbReference>
<dbReference type="EMBL" id="ASHX02000001">
    <property type="protein sequence ID" value="OEJ96304.1"/>
    <property type="molecule type" value="Genomic_DNA"/>
</dbReference>
<dbReference type="Pfam" id="PF13579">
    <property type="entry name" value="Glyco_trans_4_4"/>
    <property type="match status" value="1"/>
</dbReference>
<comment type="caution">
    <text evidence="6">The sequence shown here is derived from an EMBL/GenBank/DDBJ whole genome shotgun (WGS) entry which is preliminary data.</text>
</comment>
<dbReference type="Pfam" id="PF13692">
    <property type="entry name" value="Glyco_trans_1_4"/>
    <property type="match status" value="1"/>
</dbReference>
<evidence type="ECO:0000256" key="4">
    <source>
        <dbReference type="SAM" id="MobiDB-lite"/>
    </source>
</evidence>
<evidence type="ECO:0000256" key="3">
    <source>
        <dbReference type="ARBA" id="ARBA00022679"/>
    </source>
</evidence>
<dbReference type="RefSeq" id="WP_023588735.1">
    <property type="nucleotide sequence ID" value="NZ_ASHX02000001.1"/>
</dbReference>
<dbReference type="InterPro" id="IPR028098">
    <property type="entry name" value="Glyco_trans_4-like_N"/>
</dbReference>
<sequence length="501" mass="55223">MKNRSERRPRVLYLAFYFPPSRASGVYRARATANHLVEKGWDVTVCAAPLDFLYNVIGSVDEELSKTVDPRIHVERPSLNQYTWQQDLRDYSWLRRSFPLMAKRVYMFSQTKLFPERYSSWAWASVTRALKLHAKERFDVVVATGNPFASFGAAWLFNKLTGVPYVMDYRDSWTLDLFHDEPAFPEGHIAWGWEKRMLDKASAAVFVNEALRAWHAERYPEVADRMMVVPNGWDADVLPKAVEKAAGTAPALEAAEPEAPVLEVAAAGTGEGAPAEAPHASGAPSASPASGASGASGEERRAPLKFTYLGTLTAKQPVEEMAEAFKIARRHPDLAGAELQIHGHLGFFKNSPGTLKARLGLQDGPRPEGVEDTGLRYCGPVSKTEVGKVYEEADVLVFLAGGGKYVTSGKIFEYMAFGHPIVSVHQPGIAAQDVLDGYPLWFNANSLDVEELAASMVAAGKAARDLTPEQRAAARRHADTYTREATLIPFERRLREIVSGS</sequence>
<proteinExistence type="predicted"/>
<dbReference type="eggNOG" id="COG0438">
    <property type="taxonomic scope" value="Bacteria"/>
</dbReference>
<dbReference type="GO" id="GO:0016757">
    <property type="term" value="F:glycosyltransferase activity"/>
    <property type="evidence" value="ECO:0007669"/>
    <property type="project" value="UniProtKB-KW"/>
</dbReference>
<dbReference type="STRING" id="1306406.J116_019410"/>
<reference evidence="6 7" key="1">
    <citation type="journal article" date="2013" name="Genome Announc.">
        <title>Genome Sequence of Streptomyces violaceusniger Strain SPC6, a Halotolerant Streptomycete That Exhibits Rapid Growth and Development.</title>
        <authorList>
            <person name="Chen X."/>
            <person name="Zhang B."/>
            <person name="Zhang W."/>
            <person name="Wu X."/>
            <person name="Zhang M."/>
            <person name="Chen T."/>
            <person name="Liu G."/>
            <person name="Dyson P."/>
        </authorList>
    </citation>
    <scope>NUCLEOTIDE SEQUENCE [LARGE SCALE GENOMIC DNA]</scope>
    <source>
        <strain evidence="6 7">SPC6</strain>
    </source>
</reference>
<keyword evidence="3 6" id="KW-0808">Transferase</keyword>